<reference evidence="9" key="1">
    <citation type="journal article" date="2019" name="Sci. Rep.">
        <title>Draft genome of Tanacetum cinerariifolium, the natural source of mosquito coil.</title>
        <authorList>
            <person name="Yamashiro T."/>
            <person name="Shiraishi A."/>
            <person name="Satake H."/>
            <person name="Nakayama K."/>
        </authorList>
    </citation>
    <scope>NUCLEOTIDE SEQUENCE</scope>
</reference>
<dbReference type="GO" id="GO:0008233">
    <property type="term" value="F:peptidase activity"/>
    <property type="evidence" value="ECO:0007669"/>
    <property type="project" value="UniProtKB-KW"/>
</dbReference>
<feature type="domain" description="Reverse transcriptase Ty1/copia-type" evidence="6">
    <location>
        <begin position="1104"/>
        <end position="1179"/>
    </location>
</feature>
<dbReference type="PANTHER" id="PTHR42648">
    <property type="entry name" value="TRANSPOSASE, PUTATIVE-RELATED"/>
    <property type="match status" value="1"/>
</dbReference>
<dbReference type="InterPro" id="IPR036397">
    <property type="entry name" value="RNaseH_sf"/>
</dbReference>
<dbReference type="Pfam" id="PF22936">
    <property type="entry name" value="Pol_BBD"/>
    <property type="match status" value="1"/>
</dbReference>
<feature type="region of interest" description="Disordered" evidence="5">
    <location>
        <begin position="196"/>
        <end position="215"/>
    </location>
</feature>
<comment type="caution">
    <text evidence="9">The sequence shown here is derived from an EMBL/GenBank/DDBJ whole genome shotgun (WGS) entry which is preliminary data.</text>
</comment>
<dbReference type="Pfam" id="PF13976">
    <property type="entry name" value="gag_pre-integrs"/>
    <property type="match status" value="2"/>
</dbReference>
<keyword evidence="4" id="KW-0175">Coiled coil</keyword>
<feature type="domain" description="GAG-pre-integrase" evidence="7">
    <location>
        <begin position="803"/>
        <end position="874"/>
    </location>
</feature>
<evidence type="ECO:0000256" key="5">
    <source>
        <dbReference type="SAM" id="MobiDB-lite"/>
    </source>
</evidence>
<dbReference type="SUPFAM" id="SSF53098">
    <property type="entry name" value="Ribonuclease H-like"/>
    <property type="match status" value="1"/>
</dbReference>
<evidence type="ECO:0000256" key="4">
    <source>
        <dbReference type="SAM" id="Coils"/>
    </source>
</evidence>
<feature type="compositionally biased region" description="Basic and acidic residues" evidence="5">
    <location>
        <begin position="1410"/>
        <end position="1421"/>
    </location>
</feature>
<dbReference type="Pfam" id="PF07727">
    <property type="entry name" value="RVT_2"/>
    <property type="match status" value="1"/>
</dbReference>
<evidence type="ECO:0000256" key="2">
    <source>
        <dbReference type="ARBA" id="ARBA00022723"/>
    </source>
</evidence>
<feature type="coiled-coil region" evidence="4">
    <location>
        <begin position="440"/>
        <end position="474"/>
    </location>
</feature>
<organism evidence="9">
    <name type="scientific">Tanacetum cinerariifolium</name>
    <name type="common">Dalmatian daisy</name>
    <name type="synonym">Chrysanthemum cinerariifolium</name>
    <dbReference type="NCBI Taxonomy" id="118510"/>
    <lineage>
        <taxon>Eukaryota</taxon>
        <taxon>Viridiplantae</taxon>
        <taxon>Streptophyta</taxon>
        <taxon>Embryophyta</taxon>
        <taxon>Tracheophyta</taxon>
        <taxon>Spermatophyta</taxon>
        <taxon>Magnoliopsida</taxon>
        <taxon>eudicotyledons</taxon>
        <taxon>Gunneridae</taxon>
        <taxon>Pentapetalae</taxon>
        <taxon>asterids</taxon>
        <taxon>campanulids</taxon>
        <taxon>Asterales</taxon>
        <taxon>Asteraceae</taxon>
        <taxon>Asteroideae</taxon>
        <taxon>Anthemideae</taxon>
        <taxon>Anthemidinae</taxon>
        <taxon>Tanacetum</taxon>
    </lineage>
</organism>
<feature type="compositionally biased region" description="Basic and acidic residues" evidence="5">
    <location>
        <begin position="600"/>
        <end position="619"/>
    </location>
</feature>
<dbReference type="PANTHER" id="PTHR42648:SF18">
    <property type="entry name" value="RETROTRANSPOSON, UNCLASSIFIED-LIKE PROTEIN"/>
    <property type="match status" value="1"/>
</dbReference>
<dbReference type="GO" id="GO:0046872">
    <property type="term" value="F:metal ion binding"/>
    <property type="evidence" value="ECO:0007669"/>
    <property type="project" value="UniProtKB-KW"/>
</dbReference>
<dbReference type="EMBL" id="BKCJ010000964">
    <property type="protein sequence ID" value="GEU37719.1"/>
    <property type="molecule type" value="Genomic_DNA"/>
</dbReference>
<proteinExistence type="predicted"/>
<feature type="region of interest" description="Disordered" evidence="5">
    <location>
        <begin position="1047"/>
        <end position="1069"/>
    </location>
</feature>
<protein>
    <submittedName>
        <fullName evidence="9">Ribonuclease H-like domain-containing protein</fullName>
    </submittedName>
</protein>
<evidence type="ECO:0000256" key="1">
    <source>
        <dbReference type="ARBA" id="ARBA00022670"/>
    </source>
</evidence>
<feature type="region of interest" description="Disordered" evidence="5">
    <location>
        <begin position="1405"/>
        <end position="1442"/>
    </location>
</feature>
<accession>A0A6L2JM35</accession>
<keyword evidence="1" id="KW-0645">Protease</keyword>
<name>A0A6L2JM35_TANCI</name>
<feature type="domain" description="GAG-pre-integrase" evidence="7">
    <location>
        <begin position="100"/>
        <end position="153"/>
    </location>
</feature>
<feature type="region of interest" description="Disordered" evidence="5">
    <location>
        <begin position="588"/>
        <end position="623"/>
    </location>
</feature>
<dbReference type="InterPro" id="IPR054722">
    <property type="entry name" value="PolX-like_BBD"/>
</dbReference>
<dbReference type="InterPro" id="IPR025724">
    <property type="entry name" value="GAG-pre-integrase_dom"/>
</dbReference>
<dbReference type="InterPro" id="IPR039537">
    <property type="entry name" value="Retrotran_Ty1/copia-like"/>
</dbReference>
<dbReference type="Gene3D" id="3.30.420.10">
    <property type="entry name" value="Ribonuclease H-like superfamily/Ribonuclease H"/>
    <property type="match status" value="1"/>
</dbReference>
<feature type="compositionally biased region" description="Low complexity" evidence="5">
    <location>
        <begin position="1047"/>
        <end position="1056"/>
    </location>
</feature>
<evidence type="ECO:0000259" key="6">
    <source>
        <dbReference type="Pfam" id="PF07727"/>
    </source>
</evidence>
<dbReference type="InterPro" id="IPR012337">
    <property type="entry name" value="RNaseH-like_sf"/>
</dbReference>
<keyword evidence="3" id="KW-0378">Hydrolase</keyword>
<dbReference type="GO" id="GO:0003676">
    <property type="term" value="F:nucleic acid binding"/>
    <property type="evidence" value="ECO:0007669"/>
    <property type="project" value="InterPro"/>
</dbReference>
<evidence type="ECO:0000259" key="8">
    <source>
        <dbReference type="Pfam" id="PF22936"/>
    </source>
</evidence>
<feature type="domain" description="Retrovirus-related Pol polyprotein from transposon TNT 1-94-like beta-barrel" evidence="8">
    <location>
        <begin position="1"/>
        <end position="66"/>
    </location>
</feature>
<evidence type="ECO:0000259" key="7">
    <source>
        <dbReference type="Pfam" id="PF13976"/>
    </source>
</evidence>
<sequence>MTGNIAYLSDFKEFDGGYVTFRGGAHGGRIYGKGTCKTDSLDFENVYFVNELKFNLFSVSQMCDKKNYVFFTDTECLVLSLNFKLPDESQILLKIPRKDNMYIFDMKNIVPKESLTCLVAKDTLDESLLWHRRLGHINFKNINKLVQDNLVRDNLGKFDGKSDEGFFVGYSLSSKAFRVGDKAVHKELGNRMERAATTASSLEAEHDSGGNTPGSEESIMILNELTVLCTSLSKKVESLESDLKQTKLTYSVAYSKLIMKVKKLKHKVKLSKARRRVRLIVSKDEDDLEDPSKQGRKIAQIDEDEGVTLVQMGAQTQGRNEYEVESNFDFITAEDISTANVLVTTAGVEISTASPEDKTVEISNDSDDITLAETLIEIKRNATKPQKVKGVAFRDVEETPSLNRSTTTLKPLPSIDPKDKGKGVLVEEEPLKVKRRDQGLAQIESDAELAQRLYEEELAEVDRAQKERQKQKEATIVVLTEEFDEIQSKMDADHELAARLTYKEQEQFTIKEMARLLTEFFKRRKKQLAAVRSKGIRNKPPTRTQVRNMMITYLKHIGKYTYQQLKHKSLEELLKLYQKEQKWIDDFKPMDDDSQQQVESSKKRQREVSDDKSFKKQNLEEDNDAEKEKLRAILDTVPRDDIAINVESLATKYSIVDWKTYILTENMMYYQIIRADGSFKNYKIFSEMLDDFDRQDVIDLHRLYSKHNANSELICVKCNGCMLSDNHDLCVINVINNVNARTKSKFVKKTSKRKVWKPSGKVFTKTGYTWRPTGRLNCSLVSKHMTEDRSQLTNFANKFLGNNLYTLSLRDMMVSSPICLLSKASKTKSWLWHRRLSHLNFGALNHLARHGLVQGISKIKFKKYRMCSACAMGKIKKKPHKPKSEDTNQEKLSLLHMDLCGPMRVASVNGKKYILVIAYDFSRFTWQNGVIERRNCTLIEATRTMLIYEKASLFLWAEAVATACYTQNRSIIRLCHDETPYELLHDKLYDLSFFQVFGALCYPINDSENLGKLQPKVDIVTLLASIDLPALEVISSIAEVVALEPAASTGSPSSTTVDQDAPSPKNVSEASSLDVIPIVVHTVAPNSEHVNKWTKDHPFDNIIVARLDAIRIFLAFVAHINMIVYQMDVKTAFLNGILQEEVYVSQPDEFVDKDNLNHVYKLKNALYGLKQAPRACDPVDTPMVEKSKLDEDPQGKAVDPTHYHGMVGTLMYLTASRPDLTFFVCMCARLSFLRVICFITYSRQPPWETRILSVLKEITLDQATSAIGIPSSSPKGTTWYFFDPTPFGLCKTDAHSTRRIIDQSAGCELCDLNPEESWAILEDLALYKNESWNDPRDFAKPVKAIALPQDVLSTFDRRLIELENQVQHVMEAHLAPTQPTQMNKINTQFEICSGPYGTHSINAITIHPKLQSDSRDDKTKENEEEERDNPESNSNSSTPPDPSISFLVKKVLKFNSLFESLRLVPPSPNAELVCTKEEDGDVVFIEIILKDDDSRKEDSEVEGATMKEPVVEYFDTIPTKDELTYHRKLNPSEDENGGISNFMGRIKGMHVFIRNFTYVIDFMNVEDICSILDPRLSQVVPGRPSIEISNMTHDPPEGVVRFIRGTDEVAYKIEQYDSLSDLEKEHTKSVYLRNDKDKKRGVELYLMRKSLEVLRKFHWMILGGRFNQLSDVSSLLLSKPEEY</sequence>
<keyword evidence="2" id="KW-0479">Metal-binding</keyword>
<dbReference type="InterPro" id="IPR013103">
    <property type="entry name" value="RVT_2"/>
</dbReference>
<dbReference type="GO" id="GO:0006508">
    <property type="term" value="P:proteolysis"/>
    <property type="evidence" value="ECO:0007669"/>
    <property type="project" value="UniProtKB-KW"/>
</dbReference>
<gene>
    <name evidence="9" type="ORF">Tci_009697</name>
</gene>
<evidence type="ECO:0000256" key="3">
    <source>
        <dbReference type="ARBA" id="ARBA00022801"/>
    </source>
</evidence>
<evidence type="ECO:0000313" key="9">
    <source>
        <dbReference type="EMBL" id="GEU37719.1"/>
    </source>
</evidence>